<dbReference type="Pfam" id="PF00535">
    <property type="entry name" value="Glycos_transf_2"/>
    <property type="match status" value="1"/>
</dbReference>
<dbReference type="EMBL" id="LAZR01021890">
    <property type="protein sequence ID" value="KKL83758.1"/>
    <property type="molecule type" value="Genomic_DNA"/>
</dbReference>
<evidence type="ECO:0000259" key="1">
    <source>
        <dbReference type="Pfam" id="PF00535"/>
    </source>
</evidence>
<feature type="domain" description="Glycosyltransferase 2-like" evidence="1">
    <location>
        <begin position="7"/>
        <end position="106"/>
    </location>
</feature>
<dbReference type="SUPFAM" id="SSF53448">
    <property type="entry name" value="Nucleotide-diphospho-sugar transferases"/>
    <property type="match status" value="1"/>
</dbReference>
<evidence type="ECO:0000313" key="2">
    <source>
        <dbReference type="EMBL" id="KKL83758.1"/>
    </source>
</evidence>
<dbReference type="PANTHER" id="PTHR43630:SF2">
    <property type="entry name" value="GLYCOSYLTRANSFERASE"/>
    <property type="match status" value="1"/>
</dbReference>
<dbReference type="InterPro" id="IPR001173">
    <property type="entry name" value="Glyco_trans_2-like"/>
</dbReference>
<name>A0A0F9FC45_9ZZZZ</name>
<sequence length="123" mass="14068">MPTIETSIIIPTLNEKKVIRRCLETVVNIPGIEVIVSDGGSTDKTMKIIMKADVGRIHKEYDQKDSKANGKQRNFYLNALKKSKYEDWWCLCLDADEVLEDFGIQKIKQIISTLKEPMVLSPR</sequence>
<dbReference type="AlphaFoldDB" id="A0A0F9FC45"/>
<protein>
    <recommendedName>
        <fullName evidence="1">Glycosyltransferase 2-like domain-containing protein</fullName>
    </recommendedName>
</protein>
<dbReference type="Gene3D" id="3.90.550.10">
    <property type="entry name" value="Spore Coat Polysaccharide Biosynthesis Protein SpsA, Chain A"/>
    <property type="match status" value="1"/>
</dbReference>
<feature type="non-terminal residue" evidence="2">
    <location>
        <position position="123"/>
    </location>
</feature>
<accession>A0A0F9FC45</accession>
<proteinExistence type="predicted"/>
<gene>
    <name evidence="2" type="ORF">LCGC14_1971510</name>
</gene>
<organism evidence="2">
    <name type="scientific">marine sediment metagenome</name>
    <dbReference type="NCBI Taxonomy" id="412755"/>
    <lineage>
        <taxon>unclassified sequences</taxon>
        <taxon>metagenomes</taxon>
        <taxon>ecological metagenomes</taxon>
    </lineage>
</organism>
<reference evidence="2" key="1">
    <citation type="journal article" date="2015" name="Nature">
        <title>Complex archaea that bridge the gap between prokaryotes and eukaryotes.</title>
        <authorList>
            <person name="Spang A."/>
            <person name="Saw J.H."/>
            <person name="Jorgensen S.L."/>
            <person name="Zaremba-Niedzwiedzka K."/>
            <person name="Martijn J."/>
            <person name="Lind A.E."/>
            <person name="van Eijk R."/>
            <person name="Schleper C."/>
            <person name="Guy L."/>
            <person name="Ettema T.J."/>
        </authorList>
    </citation>
    <scope>NUCLEOTIDE SEQUENCE</scope>
</reference>
<dbReference type="PANTHER" id="PTHR43630">
    <property type="entry name" value="POLY-BETA-1,6-N-ACETYL-D-GLUCOSAMINE SYNTHASE"/>
    <property type="match status" value="1"/>
</dbReference>
<comment type="caution">
    <text evidence="2">The sequence shown here is derived from an EMBL/GenBank/DDBJ whole genome shotgun (WGS) entry which is preliminary data.</text>
</comment>
<dbReference type="InterPro" id="IPR029044">
    <property type="entry name" value="Nucleotide-diphossugar_trans"/>
</dbReference>